<feature type="region of interest" description="Disordered" evidence="1">
    <location>
        <begin position="354"/>
        <end position="379"/>
    </location>
</feature>
<evidence type="ECO:0000256" key="2">
    <source>
        <dbReference type="SAM" id="Phobius"/>
    </source>
</evidence>
<feature type="transmembrane region" description="Helical" evidence="2">
    <location>
        <begin position="212"/>
        <end position="233"/>
    </location>
</feature>
<dbReference type="PANTHER" id="PTHR13146:SF0">
    <property type="entry name" value="SOLUTE CARRIER FAMILY 35 MEMBER F6"/>
    <property type="match status" value="1"/>
</dbReference>
<gene>
    <name evidence="3" type="ORF">BSTOLATCC_MIC52434</name>
</gene>
<dbReference type="PANTHER" id="PTHR13146">
    <property type="match status" value="1"/>
</dbReference>
<feature type="transmembrane region" description="Helical" evidence="2">
    <location>
        <begin position="177"/>
        <end position="200"/>
    </location>
</feature>
<keyword evidence="2" id="KW-1133">Transmembrane helix</keyword>
<feature type="compositionally biased region" description="Low complexity" evidence="1">
    <location>
        <begin position="354"/>
        <end position="367"/>
    </location>
</feature>
<feature type="transmembrane region" description="Helical" evidence="2">
    <location>
        <begin position="36"/>
        <end position="57"/>
    </location>
</feature>
<feature type="transmembrane region" description="Helical" evidence="2">
    <location>
        <begin position="262"/>
        <end position="281"/>
    </location>
</feature>
<sequence length="379" mass="42768">MEERALIYSFMGSYLIFGAGSTIILKSMDESDYIHPYFQCATLFLGELTCLAIYYLIKFHKNTQSRKNSYKVLQTNDPDSPRTGAYKKYGLFLFAIPAFFYWIAASLMFLGLILSAASVYQMVRGIISIFVTAYSVLILKVTLFKHQIVGICFLLLGIILVSISSLVWTALSAKYPLIGIILLICGQFFAAGVLLCEEIYLKQLDVEPLQAIGLEGAFGVGFSLIFIPILYFIPCNYENLCSHGSLENGYYAFTELWDTKLLLFWLGSLFSFAIVYFTGISTTKYTNALARSTIDTCKTLFVWIFSMVSEWEEFVILQCVGFLCIVFGTAIYNEILVIPWFGLKQSVEARRNTRNTANRSSSTSKVSSIEKEKKEQSDL</sequence>
<feature type="transmembrane region" description="Helical" evidence="2">
    <location>
        <begin position="5"/>
        <end position="24"/>
    </location>
</feature>
<comment type="caution">
    <text evidence="3">The sequence shown here is derived from an EMBL/GenBank/DDBJ whole genome shotgun (WGS) entry which is preliminary data.</text>
</comment>
<organism evidence="3 4">
    <name type="scientific">Blepharisma stoltei</name>
    <dbReference type="NCBI Taxonomy" id="1481888"/>
    <lineage>
        <taxon>Eukaryota</taxon>
        <taxon>Sar</taxon>
        <taxon>Alveolata</taxon>
        <taxon>Ciliophora</taxon>
        <taxon>Postciliodesmatophora</taxon>
        <taxon>Heterotrichea</taxon>
        <taxon>Heterotrichida</taxon>
        <taxon>Blepharismidae</taxon>
        <taxon>Blepharisma</taxon>
    </lineage>
</organism>
<evidence type="ECO:0000313" key="3">
    <source>
        <dbReference type="EMBL" id="CAG9331028.1"/>
    </source>
</evidence>
<dbReference type="EMBL" id="CAJZBQ010000052">
    <property type="protein sequence ID" value="CAG9331028.1"/>
    <property type="molecule type" value="Genomic_DNA"/>
</dbReference>
<keyword evidence="4" id="KW-1185">Reference proteome</keyword>
<feature type="transmembrane region" description="Helical" evidence="2">
    <location>
        <begin position="288"/>
        <end position="308"/>
    </location>
</feature>
<name>A0AAU9K280_9CILI</name>
<feature type="transmembrane region" description="Helical" evidence="2">
    <location>
        <begin position="91"/>
        <end position="116"/>
    </location>
</feature>
<dbReference type="Proteomes" id="UP001162131">
    <property type="component" value="Unassembled WGS sequence"/>
</dbReference>
<evidence type="ECO:0000313" key="4">
    <source>
        <dbReference type="Proteomes" id="UP001162131"/>
    </source>
</evidence>
<feature type="transmembrane region" description="Helical" evidence="2">
    <location>
        <begin position="122"/>
        <end position="141"/>
    </location>
</feature>
<accession>A0AAU9K280</accession>
<proteinExistence type="predicted"/>
<keyword evidence="2" id="KW-0812">Transmembrane</keyword>
<feature type="transmembrane region" description="Helical" evidence="2">
    <location>
        <begin position="314"/>
        <end position="341"/>
    </location>
</feature>
<reference evidence="3" key="1">
    <citation type="submission" date="2021-09" db="EMBL/GenBank/DDBJ databases">
        <authorList>
            <consortium name="AG Swart"/>
            <person name="Singh M."/>
            <person name="Singh A."/>
            <person name="Seah K."/>
            <person name="Emmerich C."/>
        </authorList>
    </citation>
    <scope>NUCLEOTIDE SEQUENCE</scope>
    <source>
        <strain evidence="3">ATCC30299</strain>
    </source>
</reference>
<evidence type="ECO:0000256" key="1">
    <source>
        <dbReference type="SAM" id="MobiDB-lite"/>
    </source>
</evidence>
<keyword evidence="2" id="KW-0472">Membrane</keyword>
<dbReference type="GO" id="GO:0016020">
    <property type="term" value="C:membrane"/>
    <property type="evidence" value="ECO:0007669"/>
    <property type="project" value="TreeGrafter"/>
</dbReference>
<dbReference type="AlphaFoldDB" id="A0AAU9K280"/>
<feature type="transmembrane region" description="Helical" evidence="2">
    <location>
        <begin position="148"/>
        <end position="171"/>
    </location>
</feature>
<protein>
    <recommendedName>
        <fullName evidence="5">EamA domain-containing protein</fullName>
    </recommendedName>
</protein>
<evidence type="ECO:0008006" key="5">
    <source>
        <dbReference type="Google" id="ProtNLM"/>
    </source>
</evidence>
<feature type="compositionally biased region" description="Basic and acidic residues" evidence="1">
    <location>
        <begin position="368"/>
        <end position="379"/>
    </location>
</feature>